<dbReference type="InterPro" id="IPR036374">
    <property type="entry name" value="OxRdtase_Mopterin-bd_sf"/>
</dbReference>
<feature type="chain" id="PRO_5006604587" evidence="1">
    <location>
        <begin position="19"/>
        <end position="162"/>
    </location>
</feature>
<dbReference type="EMBL" id="CP013067">
    <property type="protein sequence ID" value="ALP42909.1"/>
    <property type="molecule type" value="Genomic_DNA"/>
</dbReference>
<dbReference type="KEGG" id="asr:WL1483_3490"/>
<protein>
    <submittedName>
        <fullName evidence="2">Oxidoreductase molybdopterin binding protein</fullName>
    </submittedName>
</protein>
<evidence type="ECO:0000313" key="3">
    <source>
        <dbReference type="Proteomes" id="UP000058114"/>
    </source>
</evidence>
<reference evidence="2 3" key="2">
    <citation type="journal article" date="2016" name="Genome Announc.">
        <title>Complete Genome Sequence of the Highly Virulent Aeromonas schubertii Strain WL1483, Isolated from Diseased Snakehead Fish (Channa argus) in China.</title>
        <authorList>
            <person name="Liu L."/>
            <person name="Li N."/>
            <person name="Zhang D."/>
            <person name="Fu X."/>
            <person name="Shi C."/>
            <person name="Lin Q."/>
            <person name="Hao G."/>
        </authorList>
    </citation>
    <scope>NUCLEOTIDE SEQUENCE [LARGE SCALE GENOMIC DNA]</scope>
    <source>
        <strain evidence="2 3">WL1483</strain>
    </source>
</reference>
<dbReference type="PATRIC" id="fig|652.5.peg.2235"/>
<dbReference type="RefSeq" id="WP_060586143.1">
    <property type="nucleotide sequence ID" value="NZ_CP013067.1"/>
</dbReference>
<dbReference type="SUPFAM" id="SSF56524">
    <property type="entry name" value="Oxidoreductase molybdopterin-binding domain"/>
    <property type="match status" value="1"/>
</dbReference>
<gene>
    <name evidence="2" type="ORF">WL1483_3490</name>
</gene>
<evidence type="ECO:0000256" key="1">
    <source>
        <dbReference type="SAM" id="SignalP"/>
    </source>
</evidence>
<name>A0A0S2SMD9_9GAMM</name>
<dbReference type="Proteomes" id="UP000058114">
    <property type="component" value="Chromosome"/>
</dbReference>
<sequence>MKVLTLCLTLLLSVPAIALDAPAGKPILTIEGKITQTNMGDKALLDASMLDALPSADIVTQTPWYDKARAFNGPTLKSLLALVGAKGTSLKITALNDYSVVIPIEDADLYGVILARTIDGKPLKIRDKGPLFMMYPYDQVPKLRSKLYYDRAIWQIARIEVE</sequence>
<keyword evidence="1" id="KW-0732">Signal</keyword>
<feature type="signal peptide" evidence="1">
    <location>
        <begin position="1"/>
        <end position="18"/>
    </location>
</feature>
<accession>A0A0S2SMD9</accession>
<organism evidence="2 3">
    <name type="scientific">Aeromonas schubertii</name>
    <dbReference type="NCBI Taxonomy" id="652"/>
    <lineage>
        <taxon>Bacteria</taxon>
        <taxon>Pseudomonadati</taxon>
        <taxon>Pseudomonadota</taxon>
        <taxon>Gammaproteobacteria</taxon>
        <taxon>Aeromonadales</taxon>
        <taxon>Aeromonadaceae</taxon>
        <taxon>Aeromonas</taxon>
    </lineage>
</organism>
<dbReference type="AlphaFoldDB" id="A0A0S2SMD9"/>
<evidence type="ECO:0000313" key="2">
    <source>
        <dbReference type="EMBL" id="ALP42909.1"/>
    </source>
</evidence>
<proteinExistence type="predicted"/>
<reference evidence="3" key="1">
    <citation type="submission" date="2015-10" db="EMBL/GenBank/DDBJ databases">
        <title>Complete Genome Sequence of Aeromonas schubertii strain WL1483.</title>
        <authorList>
            <person name="Liu L."/>
        </authorList>
    </citation>
    <scope>NUCLEOTIDE SEQUENCE [LARGE SCALE GENOMIC DNA]</scope>
    <source>
        <strain evidence="3">WL1483</strain>
    </source>
</reference>